<feature type="signal peptide" evidence="8">
    <location>
        <begin position="1"/>
        <end position="22"/>
    </location>
</feature>
<keyword evidence="4 7" id="KW-0812">Transmembrane</keyword>
<keyword evidence="10" id="KW-0675">Receptor</keyword>
<dbReference type="Gene3D" id="2.40.170.20">
    <property type="entry name" value="TonB-dependent receptor, beta-barrel domain"/>
    <property type="match status" value="1"/>
</dbReference>
<feature type="chain" id="PRO_5047451763" evidence="8">
    <location>
        <begin position="23"/>
        <end position="1020"/>
    </location>
</feature>
<dbReference type="Pfam" id="PF07715">
    <property type="entry name" value="Plug"/>
    <property type="match status" value="1"/>
</dbReference>
<dbReference type="PROSITE" id="PS52016">
    <property type="entry name" value="TONB_DEPENDENT_REC_3"/>
    <property type="match status" value="1"/>
</dbReference>
<sequence length="1020" mass="112818">MRQRRFSQFLLLMLLVPGGGLAFANSHREATSNALSALQQTGKITTKGSIVDAKGEPLIGVSILEKGTTNGTITDFDGNFTLQVSPNATIEFSYIGYKTQSMIAKADFGKITMKEDTEVLDEVVVTALGIKRSEKALSYNVQEVKGDELTTVKDANFMNSLAGKVAGVNINTSSSGVGGATRVVMRGVKSIANNNNALYVIDGVPIYNTNNGSTEGRYSSQPKGEGISDLNPDDIESMSVLSGPAAAALYGSNAAQGVILITTKKGAAGKPKITISNNTTFSKPFIMPEFQNSYVNRSGEFKSWGAKTSSPYGDYEPADFFQTGTNIQNSVSLSVGTDKNQTYLSVATTNAEGIIKDNEYDRYNFNVRNTTKFLNDKMTLDVGFSYIIQNDNNMMAQGEYFNPLPAVYLFPRGEDFEAVRMYKTWDESRGIYVQNWNYGDQGISLQNPYWLSQENSYGTKRQRYMANASLKYQILDWLDVTGRVRIDNSVNLFEDKRYASTNVQWTSNSEKGFYKWQKEDDRQVYADLLANVNKTLGDFSINANVGISISQLYYNAYGYQGGLQDLPNVFNPKNIYSTTSSSTYPLYDVYKQRTNSIFASAELGWKSMLYLTVTGRNDWDSALANTPNTSFFYPSVGLSGVISEMVKLPDWVTYLKVRGSYASVGAAIPRGLTSTANIHFDDASQSWVTNDYPPLSELYPERTDSWEAGLSAKFWDNRFSLDVTWYKTNTKNQTLTIPISASGGYTKMYVQSGNVQNMGMEFALGFNETWGNFSWSSNLTYSFNKNKIISLAPGLEGGIDQGGIGNSQIRLYEGGTMGDLYVTSQLKRDQQGDILVVDGKVQAESLAENPKYVGSVLPKGNMGFRNDFSWKGLNFGFLLSARFGGVVLSGTQAELDKFGVSKVSADYRDQGGVPVNWERVDTESYYSVVGGINGVLENYVYSATNVRLQEASIGYTLPAKWFNNKMNLSLSLVGRNLWMIYCKAPFDPEATASTGTYFQGLDYFMQPSLRNFGFSVKFQF</sequence>
<keyword evidence="5 7" id="KW-0472">Membrane</keyword>
<dbReference type="Pfam" id="PF13715">
    <property type="entry name" value="CarbopepD_reg_2"/>
    <property type="match status" value="1"/>
</dbReference>
<dbReference type="SUPFAM" id="SSF49464">
    <property type="entry name" value="Carboxypeptidase regulatory domain-like"/>
    <property type="match status" value="1"/>
</dbReference>
<dbReference type="InterPro" id="IPR023997">
    <property type="entry name" value="TonB-dep_OMP_SusC/RagA_CS"/>
</dbReference>
<dbReference type="NCBIfam" id="TIGR04057">
    <property type="entry name" value="SusC_RagA_signa"/>
    <property type="match status" value="1"/>
</dbReference>
<accession>A0ABT4PDG8</accession>
<evidence type="ECO:0000256" key="6">
    <source>
        <dbReference type="ARBA" id="ARBA00023237"/>
    </source>
</evidence>
<gene>
    <name evidence="10" type="ORF">O6P32_00005</name>
</gene>
<evidence type="ECO:0000259" key="9">
    <source>
        <dbReference type="Pfam" id="PF07715"/>
    </source>
</evidence>
<keyword evidence="6 7" id="KW-0998">Cell outer membrane</keyword>
<name>A0ABT4PDG8_9BACT</name>
<dbReference type="Gene3D" id="2.170.130.10">
    <property type="entry name" value="TonB-dependent receptor, plug domain"/>
    <property type="match status" value="1"/>
</dbReference>
<evidence type="ECO:0000256" key="3">
    <source>
        <dbReference type="ARBA" id="ARBA00022452"/>
    </source>
</evidence>
<dbReference type="EMBL" id="JAPZVM010000001">
    <property type="protein sequence ID" value="MCZ8371096.1"/>
    <property type="molecule type" value="Genomic_DNA"/>
</dbReference>
<evidence type="ECO:0000256" key="4">
    <source>
        <dbReference type="ARBA" id="ARBA00022692"/>
    </source>
</evidence>
<dbReference type="InterPro" id="IPR012910">
    <property type="entry name" value="Plug_dom"/>
</dbReference>
<keyword evidence="11" id="KW-1185">Reference proteome</keyword>
<organism evidence="10 11">
    <name type="scientific">Phocaeicola acetigenes</name>
    <dbReference type="NCBI Taxonomy" id="3016083"/>
    <lineage>
        <taxon>Bacteria</taxon>
        <taxon>Pseudomonadati</taxon>
        <taxon>Bacteroidota</taxon>
        <taxon>Bacteroidia</taxon>
        <taxon>Bacteroidales</taxon>
        <taxon>Bacteroidaceae</taxon>
        <taxon>Phocaeicola</taxon>
    </lineage>
</organism>
<dbReference type="InterPro" id="IPR039426">
    <property type="entry name" value="TonB-dep_rcpt-like"/>
</dbReference>
<evidence type="ECO:0000313" key="10">
    <source>
        <dbReference type="EMBL" id="MCZ8371096.1"/>
    </source>
</evidence>
<comment type="caution">
    <text evidence="10">The sequence shown here is derived from an EMBL/GenBank/DDBJ whole genome shotgun (WGS) entry which is preliminary data.</text>
</comment>
<dbReference type="RefSeq" id="WP_269876206.1">
    <property type="nucleotide sequence ID" value="NZ_JAPZVM010000001.1"/>
</dbReference>
<dbReference type="InterPro" id="IPR036942">
    <property type="entry name" value="Beta-barrel_TonB_sf"/>
</dbReference>
<comment type="subcellular location">
    <subcellularLocation>
        <location evidence="1 7">Cell outer membrane</location>
        <topology evidence="1 7">Multi-pass membrane protein</topology>
    </subcellularLocation>
</comment>
<keyword evidence="8" id="KW-0732">Signal</keyword>
<dbReference type="InterPro" id="IPR037066">
    <property type="entry name" value="Plug_dom_sf"/>
</dbReference>
<evidence type="ECO:0000256" key="2">
    <source>
        <dbReference type="ARBA" id="ARBA00022448"/>
    </source>
</evidence>
<dbReference type="Gene3D" id="2.60.40.1120">
    <property type="entry name" value="Carboxypeptidase-like, regulatory domain"/>
    <property type="match status" value="1"/>
</dbReference>
<keyword evidence="3 7" id="KW-1134">Transmembrane beta strand</keyword>
<evidence type="ECO:0000256" key="7">
    <source>
        <dbReference type="PROSITE-ProRule" id="PRU01360"/>
    </source>
</evidence>
<dbReference type="InterPro" id="IPR023996">
    <property type="entry name" value="TonB-dep_OMP_SusC/RagA"/>
</dbReference>
<dbReference type="Proteomes" id="UP001141933">
    <property type="component" value="Unassembled WGS sequence"/>
</dbReference>
<proteinExistence type="inferred from homology"/>
<evidence type="ECO:0000313" key="11">
    <source>
        <dbReference type="Proteomes" id="UP001141933"/>
    </source>
</evidence>
<comment type="similarity">
    <text evidence="7">Belongs to the TonB-dependent receptor family.</text>
</comment>
<keyword evidence="2 7" id="KW-0813">Transport</keyword>
<evidence type="ECO:0000256" key="5">
    <source>
        <dbReference type="ARBA" id="ARBA00023136"/>
    </source>
</evidence>
<feature type="domain" description="TonB-dependent receptor plug" evidence="9">
    <location>
        <begin position="136"/>
        <end position="258"/>
    </location>
</feature>
<dbReference type="NCBIfam" id="TIGR04056">
    <property type="entry name" value="OMP_RagA_SusC"/>
    <property type="match status" value="1"/>
</dbReference>
<evidence type="ECO:0000256" key="1">
    <source>
        <dbReference type="ARBA" id="ARBA00004571"/>
    </source>
</evidence>
<reference evidence="10" key="1">
    <citation type="submission" date="2022-12" db="EMBL/GenBank/DDBJ databases">
        <title>Phocaeicola acetigenes sp. nov., isolated feces from a healthy human.</title>
        <authorList>
            <person name="Do H."/>
            <person name="Ha Y.B."/>
            <person name="Kim J.-S."/>
            <person name="Suh M.K."/>
            <person name="Kim H.S."/>
            <person name="Lee J.-S."/>
        </authorList>
    </citation>
    <scope>NUCLEOTIDE SEQUENCE</scope>
    <source>
        <strain evidence="10">KGMB11183</strain>
    </source>
</reference>
<dbReference type="SUPFAM" id="SSF56935">
    <property type="entry name" value="Porins"/>
    <property type="match status" value="1"/>
</dbReference>
<protein>
    <submittedName>
        <fullName evidence="10">TonB-dependent receptor</fullName>
    </submittedName>
</protein>
<dbReference type="InterPro" id="IPR008969">
    <property type="entry name" value="CarboxyPept-like_regulatory"/>
</dbReference>
<evidence type="ECO:0000256" key="8">
    <source>
        <dbReference type="SAM" id="SignalP"/>
    </source>
</evidence>